<organism evidence="2">
    <name type="scientific">Scrofimicrobium appendicitidis</name>
    <dbReference type="NCBI Taxonomy" id="3079930"/>
    <lineage>
        <taxon>Bacteria</taxon>
        <taxon>Bacillati</taxon>
        <taxon>Actinomycetota</taxon>
        <taxon>Actinomycetes</taxon>
        <taxon>Actinomycetales</taxon>
        <taxon>Actinomycetaceae</taxon>
        <taxon>Scrofimicrobium</taxon>
    </lineage>
</organism>
<dbReference type="KEGG" id="sapp:SAC06_01865"/>
<dbReference type="Pfam" id="PF01865">
    <property type="entry name" value="PhoU_div"/>
    <property type="match status" value="1"/>
</dbReference>
<evidence type="ECO:0000313" key="2">
    <source>
        <dbReference type="EMBL" id="XBW08325.1"/>
    </source>
</evidence>
<evidence type="ECO:0000256" key="1">
    <source>
        <dbReference type="ARBA" id="ARBA00008591"/>
    </source>
</evidence>
<comment type="similarity">
    <text evidence="1">Belongs to the UPF0111 family.</text>
</comment>
<accession>A0AAU7V8A8</accession>
<dbReference type="EMBL" id="CP138335">
    <property type="protein sequence ID" value="XBW08325.1"/>
    <property type="molecule type" value="Genomic_DNA"/>
</dbReference>
<protein>
    <submittedName>
        <fullName evidence="2">DUF47 family protein</fullName>
    </submittedName>
</protein>
<dbReference type="Gene3D" id="1.20.58.220">
    <property type="entry name" value="Phosphate transport system protein phou homolog 2, domain 2"/>
    <property type="match status" value="1"/>
</dbReference>
<dbReference type="InterPro" id="IPR038078">
    <property type="entry name" value="PhoU-like_sf"/>
</dbReference>
<sequence length="210" mass="23718">MRPLLGRRWIGSRVRPRSVTELLADQLNTAIEAADVVGQVCLGEVDAQAARKTMRRIEHEGDRLRTQLMTRTSSALTVPLEREDLIRSSRAIDDVLDILRDMVRELALWEVPTGRWSQGMLAPVVDSLRALRRAVTVPDGQAGQFQAQQARIAARKVHLHYQQGSRRILVDPLTLDTVKQMEVLRRLLTIEARLMDAADAVLDGIVKRYL</sequence>
<dbReference type="RefSeq" id="WP_350258524.1">
    <property type="nucleotide sequence ID" value="NZ_CP138335.1"/>
</dbReference>
<proteinExistence type="inferred from homology"/>
<dbReference type="InterPro" id="IPR018445">
    <property type="entry name" value="Put_Phosphate_transp_reg"/>
</dbReference>
<dbReference type="AlphaFoldDB" id="A0AAU7V8A8"/>
<name>A0AAU7V8A8_9ACTO</name>
<reference evidence="2" key="1">
    <citation type="submission" date="2023-11" db="EMBL/GenBank/DDBJ databases">
        <title>Scrofimicrobium hongkongense sp. nov., isolated from a patient with peritonitis.</title>
        <authorList>
            <person name="Lao H.Y."/>
            <person name="Wong A.Y.P."/>
            <person name="Ng T.L."/>
            <person name="Wong R.Y.L."/>
            <person name="Yau M.C.Y."/>
            <person name="Lam J.Y.W."/>
            <person name="Siu G.K.H."/>
        </authorList>
    </citation>
    <scope>NUCLEOTIDE SEQUENCE</scope>
    <source>
        <strain evidence="2">R131</strain>
    </source>
</reference>
<gene>
    <name evidence="2" type="ORF">SAC06_01865</name>
</gene>